<name>A0A1Q9AI24_9HYPH</name>
<dbReference type="AlphaFoldDB" id="A0A1Q9AI24"/>
<sequence>MERHMSDNPDEYRKVLSLDEHRAKRRPAKAVDADSDDDDVEDDGERFVATFQGDPDEIFDQFVEFLGGDPEIGGVIAVRPQLLILEDEPDEDVHGRYDDAVWEETLPMWDVDGDDGEPRGPFDASVLLELIRTHPDDFKAMLGSKEPVLGSGNSFLEAFYQY</sequence>
<organism evidence="2 3">
    <name type="scientific">Xaviernesmea rhizosphaerae</name>
    <dbReference type="NCBI Taxonomy" id="1672749"/>
    <lineage>
        <taxon>Bacteria</taxon>
        <taxon>Pseudomonadati</taxon>
        <taxon>Pseudomonadota</taxon>
        <taxon>Alphaproteobacteria</taxon>
        <taxon>Hyphomicrobiales</taxon>
        <taxon>Rhizobiaceae</taxon>
        <taxon>Rhizobium/Agrobacterium group</taxon>
        <taxon>Xaviernesmea</taxon>
    </lineage>
</organism>
<evidence type="ECO:0000313" key="2">
    <source>
        <dbReference type="EMBL" id="OLP54855.1"/>
    </source>
</evidence>
<proteinExistence type="predicted"/>
<feature type="compositionally biased region" description="Basic and acidic residues" evidence="1">
    <location>
        <begin position="1"/>
        <end position="22"/>
    </location>
</feature>
<feature type="compositionally biased region" description="Acidic residues" evidence="1">
    <location>
        <begin position="33"/>
        <end position="43"/>
    </location>
</feature>
<evidence type="ECO:0000256" key="1">
    <source>
        <dbReference type="SAM" id="MobiDB-lite"/>
    </source>
</evidence>
<evidence type="ECO:0000313" key="3">
    <source>
        <dbReference type="Proteomes" id="UP000186143"/>
    </source>
</evidence>
<gene>
    <name evidence="2" type="ORF">BJF92_13680</name>
</gene>
<accession>A0A1Q9AI24</accession>
<comment type="caution">
    <text evidence="2">The sequence shown here is derived from an EMBL/GenBank/DDBJ whole genome shotgun (WGS) entry which is preliminary data.</text>
</comment>
<protein>
    <submittedName>
        <fullName evidence="2">Uncharacterized protein</fullName>
    </submittedName>
</protein>
<dbReference type="EMBL" id="MKIO01000031">
    <property type="protein sequence ID" value="OLP54855.1"/>
    <property type="molecule type" value="Genomic_DNA"/>
</dbReference>
<dbReference type="Proteomes" id="UP000186143">
    <property type="component" value="Unassembled WGS sequence"/>
</dbReference>
<feature type="region of interest" description="Disordered" evidence="1">
    <location>
        <begin position="1"/>
        <end position="43"/>
    </location>
</feature>
<reference evidence="2 3" key="1">
    <citation type="submission" date="2016-09" db="EMBL/GenBank/DDBJ databases">
        <title>Rhizobium sp. nov., a novel species isolated from the rice rhizosphere.</title>
        <authorList>
            <person name="Zhao J."/>
            <person name="Zhang X."/>
        </authorList>
    </citation>
    <scope>NUCLEOTIDE SEQUENCE [LARGE SCALE GENOMIC DNA]</scope>
    <source>
        <strain evidence="2 3">MH17</strain>
    </source>
</reference>